<dbReference type="InterPro" id="IPR015260">
    <property type="entry name" value="Syntaxin-6/10/61_N"/>
</dbReference>
<protein>
    <recommendedName>
        <fullName evidence="5">Syntaxin 6/10/61 N-terminal domain-containing protein</fullName>
    </recommendedName>
</protein>
<evidence type="ECO:0000313" key="7">
    <source>
        <dbReference type="Proteomes" id="UP001472677"/>
    </source>
</evidence>
<evidence type="ECO:0000256" key="2">
    <source>
        <dbReference type="ARBA" id="ARBA00046280"/>
    </source>
</evidence>
<evidence type="ECO:0000256" key="3">
    <source>
        <dbReference type="SAM" id="MobiDB-lite"/>
    </source>
</evidence>
<proteinExistence type="predicted"/>
<dbReference type="Proteomes" id="UP001472677">
    <property type="component" value="Unassembled WGS sequence"/>
</dbReference>
<evidence type="ECO:0000256" key="1">
    <source>
        <dbReference type="ARBA" id="ARBA00022927"/>
    </source>
</evidence>
<dbReference type="SUPFAM" id="SSF47661">
    <property type="entry name" value="t-snare proteins"/>
    <property type="match status" value="1"/>
</dbReference>
<dbReference type="CDD" id="cd21442">
    <property type="entry name" value="SNARE_NTD_STX6-like"/>
    <property type="match status" value="1"/>
</dbReference>
<keyword evidence="4" id="KW-0472">Membrane</keyword>
<keyword evidence="7" id="KW-1185">Reference proteome</keyword>
<sequence length="347" mass="38877">MASSFDRWEKDPFFSVAEEVQQSADRMESAYRTLIHALKDVSCTWNLKEIGRDLRTAISTTKWQLEEFEMAVQLSSQCEEARERHSDFIAAIKDQILTIEKYLQESACSEVRSSMHLDEGERNELALFLSAPPQPGDLLKKPVQPIEFSSSEANSEMSVGHRRAASAADIGAWKMAILDDVSQHNSSNGRPPIPRKAPSSGSLSSRESAATGKWSKNSFRNSKAMSHYSAVLNELKFLCSSISVYLFLLQGNDECFEKKSGGVDCDENQLNGWYGSIQSQLRRSQHQMKSSSLINIAVWALMLICLIGELLSLTSHFLLHPFPGFFTALFILLLFLIHAVLIVLHNI</sequence>
<dbReference type="Pfam" id="PF09177">
    <property type="entry name" value="STX6_10_61_N"/>
    <property type="match status" value="1"/>
</dbReference>
<dbReference type="EMBL" id="JBBPBM010000716">
    <property type="protein sequence ID" value="KAK8492522.1"/>
    <property type="molecule type" value="Genomic_DNA"/>
</dbReference>
<keyword evidence="4" id="KW-0812">Transmembrane</keyword>
<feature type="transmembrane region" description="Helical" evidence="4">
    <location>
        <begin position="292"/>
        <end position="313"/>
    </location>
</feature>
<feature type="domain" description="Syntaxin 6/10/61 N-terminal" evidence="5">
    <location>
        <begin position="11"/>
        <end position="99"/>
    </location>
</feature>
<organism evidence="6 7">
    <name type="scientific">Hibiscus sabdariffa</name>
    <name type="common">roselle</name>
    <dbReference type="NCBI Taxonomy" id="183260"/>
    <lineage>
        <taxon>Eukaryota</taxon>
        <taxon>Viridiplantae</taxon>
        <taxon>Streptophyta</taxon>
        <taxon>Embryophyta</taxon>
        <taxon>Tracheophyta</taxon>
        <taxon>Spermatophyta</taxon>
        <taxon>Magnoliopsida</taxon>
        <taxon>eudicotyledons</taxon>
        <taxon>Gunneridae</taxon>
        <taxon>Pentapetalae</taxon>
        <taxon>rosids</taxon>
        <taxon>malvids</taxon>
        <taxon>Malvales</taxon>
        <taxon>Malvaceae</taxon>
        <taxon>Malvoideae</taxon>
        <taxon>Hibiscus</taxon>
    </lineage>
</organism>
<evidence type="ECO:0000256" key="4">
    <source>
        <dbReference type="SAM" id="Phobius"/>
    </source>
</evidence>
<gene>
    <name evidence="6" type="ORF">V6N12_041704</name>
</gene>
<evidence type="ECO:0000313" key="6">
    <source>
        <dbReference type="EMBL" id="KAK8492522.1"/>
    </source>
</evidence>
<dbReference type="InterPro" id="IPR010989">
    <property type="entry name" value="SNARE"/>
</dbReference>
<dbReference type="PANTHER" id="PTHR34949:SF6">
    <property type="entry name" value="EXPRESSED PROTEIN"/>
    <property type="match status" value="1"/>
</dbReference>
<accession>A0ABR2AH78</accession>
<comment type="subcellular location">
    <subcellularLocation>
        <location evidence="2">Endomembrane system</location>
        <topology evidence="2">Single-pass type IV membrane protein</topology>
    </subcellularLocation>
</comment>
<evidence type="ECO:0000259" key="5">
    <source>
        <dbReference type="Pfam" id="PF09177"/>
    </source>
</evidence>
<dbReference type="Gene3D" id="1.20.58.90">
    <property type="match status" value="1"/>
</dbReference>
<keyword evidence="1" id="KW-0813">Transport</keyword>
<keyword evidence="1" id="KW-0653">Protein transport</keyword>
<keyword evidence="4" id="KW-1133">Transmembrane helix</keyword>
<reference evidence="6 7" key="1">
    <citation type="journal article" date="2024" name="G3 (Bethesda)">
        <title>Genome assembly of Hibiscus sabdariffa L. provides insights into metabolisms of medicinal natural products.</title>
        <authorList>
            <person name="Kim T."/>
        </authorList>
    </citation>
    <scope>NUCLEOTIDE SEQUENCE [LARGE SCALE GENOMIC DNA]</scope>
    <source>
        <strain evidence="6">TK-2024</strain>
        <tissue evidence="6">Old leaves</tissue>
    </source>
</reference>
<feature type="compositionally biased region" description="Low complexity" evidence="3">
    <location>
        <begin position="199"/>
        <end position="208"/>
    </location>
</feature>
<dbReference type="PANTHER" id="PTHR34949">
    <property type="entry name" value="OS05G0443700 PROTEIN"/>
    <property type="match status" value="1"/>
</dbReference>
<feature type="transmembrane region" description="Helical" evidence="4">
    <location>
        <begin position="325"/>
        <end position="344"/>
    </location>
</feature>
<feature type="region of interest" description="Disordered" evidence="3">
    <location>
        <begin position="183"/>
        <end position="209"/>
    </location>
</feature>
<comment type="caution">
    <text evidence="6">The sequence shown here is derived from an EMBL/GenBank/DDBJ whole genome shotgun (WGS) entry which is preliminary data.</text>
</comment>
<name>A0ABR2AH78_9ROSI</name>